<keyword evidence="1" id="KW-0732">Signal</keyword>
<dbReference type="PROSITE" id="PS51257">
    <property type="entry name" value="PROKAR_LIPOPROTEIN"/>
    <property type="match status" value="1"/>
</dbReference>
<proteinExistence type="predicted"/>
<feature type="chain" id="PRO_5005252133" description="Type IV conjugative transfer system protein TraV" evidence="1">
    <location>
        <begin position="23"/>
        <end position="183"/>
    </location>
</feature>
<dbReference type="NCBIfam" id="TIGR02747">
    <property type="entry name" value="TraV"/>
    <property type="match status" value="1"/>
</dbReference>
<organism evidence="2 3">
    <name type="scientific">Photobacterium aquae</name>
    <dbReference type="NCBI Taxonomy" id="1195763"/>
    <lineage>
        <taxon>Bacteria</taxon>
        <taxon>Pseudomonadati</taxon>
        <taxon>Pseudomonadota</taxon>
        <taxon>Gammaproteobacteria</taxon>
        <taxon>Vibrionales</taxon>
        <taxon>Vibrionaceae</taxon>
        <taxon>Photobacterium</taxon>
    </lineage>
</organism>
<protein>
    <recommendedName>
        <fullName evidence="4">Type IV conjugative transfer system protein TraV</fullName>
    </recommendedName>
</protein>
<dbReference type="AlphaFoldDB" id="A0A0J1GVL7"/>
<name>A0A0J1GVL7_9GAMM</name>
<reference evidence="2 3" key="1">
    <citation type="submission" date="2015-05" db="EMBL/GenBank/DDBJ databases">
        <title>Photobacterium galathea sp. nov.</title>
        <authorList>
            <person name="Machado H."/>
            <person name="Gram L."/>
        </authorList>
    </citation>
    <scope>NUCLEOTIDE SEQUENCE [LARGE SCALE GENOMIC DNA]</scope>
    <source>
        <strain evidence="2 3">CGMCC 1.12159</strain>
    </source>
</reference>
<dbReference type="InterPro" id="IPR014118">
    <property type="entry name" value="T4SS_TraV"/>
</dbReference>
<dbReference type="RefSeq" id="WP_047880447.1">
    <property type="nucleotide sequence ID" value="NZ_LDOT01000032.1"/>
</dbReference>
<gene>
    <name evidence="2" type="ORF">ABT56_18780</name>
</gene>
<dbReference type="OrthoDB" id="5298305at2"/>
<dbReference type="Pfam" id="PF09676">
    <property type="entry name" value="TraV"/>
    <property type="match status" value="1"/>
</dbReference>
<dbReference type="STRING" id="1195763.ABT56_18780"/>
<dbReference type="PATRIC" id="fig|1195763.3.peg.4014"/>
<evidence type="ECO:0000313" key="2">
    <source>
        <dbReference type="EMBL" id="KLV03484.1"/>
    </source>
</evidence>
<evidence type="ECO:0008006" key="4">
    <source>
        <dbReference type="Google" id="ProtNLM"/>
    </source>
</evidence>
<sequence>MMLNKYFIHSVLLLSLSGCSSFGESNFTCGDSSESGACGSTRDIYYATQGSIESKGKVTVFKNGEPYIYDVKTGHLTDGELNPIHENNDDGLILEKKENNLEIKYPTLYTYSADGIPIRTPTVVQRIWYAPWRDKDDDLHMSGLIYTEIVSSKWELTNVNEHKRKNITLIKPLKSPSKIKKKQ</sequence>
<feature type="signal peptide" evidence="1">
    <location>
        <begin position="1"/>
        <end position="22"/>
    </location>
</feature>
<dbReference type="Proteomes" id="UP000036097">
    <property type="component" value="Unassembled WGS sequence"/>
</dbReference>
<comment type="caution">
    <text evidence="2">The sequence shown here is derived from an EMBL/GenBank/DDBJ whole genome shotgun (WGS) entry which is preliminary data.</text>
</comment>
<dbReference type="EMBL" id="LDOT01000032">
    <property type="protein sequence ID" value="KLV03484.1"/>
    <property type="molecule type" value="Genomic_DNA"/>
</dbReference>
<accession>A0A0J1GVL7</accession>
<evidence type="ECO:0000313" key="3">
    <source>
        <dbReference type="Proteomes" id="UP000036097"/>
    </source>
</evidence>
<keyword evidence="3" id="KW-1185">Reference proteome</keyword>
<evidence type="ECO:0000256" key="1">
    <source>
        <dbReference type="SAM" id="SignalP"/>
    </source>
</evidence>